<name>E7G7E6_9FIRM</name>
<accession>E7G7E6</accession>
<reference evidence="3 4" key="1">
    <citation type="submission" date="2010-12" db="EMBL/GenBank/DDBJ databases">
        <title>The Genome Sequence of Coprobacillus sp. strain 29_1.</title>
        <authorList>
            <consortium name="The Broad Institute Genome Sequencing Platform"/>
            <person name="Earl A."/>
            <person name="Ward D."/>
            <person name="Feldgarden M."/>
            <person name="Gevers D."/>
            <person name="Daigneault M."/>
            <person name="Sibley C.D."/>
            <person name="White A."/>
            <person name="Strauss J."/>
            <person name="Allen-Vercoe E."/>
            <person name="Young S.K."/>
            <person name="Zeng Q."/>
            <person name="Gargeya S."/>
            <person name="Fitzgerald M."/>
            <person name="Haas B."/>
            <person name="Abouelleil A."/>
            <person name="Alvarado L."/>
            <person name="Arachchi H.M."/>
            <person name="Berlin A."/>
            <person name="Brown A."/>
            <person name="Chapman S.B."/>
            <person name="Chen Z."/>
            <person name="Dunbar C."/>
            <person name="Freedman E."/>
            <person name="Gearin G."/>
            <person name="Gellesch M."/>
            <person name="Goldberg J."/>
            <person name="Griggs A."/>
            <person name="Gujja S."/>
            <person name="Heilman E."/>
            <person name="Heiman D."/>
            <person name="Howarth C."/>
            <person name="Larson L."/>
            <person name="Lui A."/>
            <person name="MacDonald P.J.P."/>
            <person name="Mehta T."/>
            <person name="Montmayeur A."/>
            <person name="Murphy C."/>
            <person name="Neiman D."/>
            <person name="Pearson M."/>
            <person name="Priest M."/>
            <person name="Roberts A."/>
            <person name="Saif S."/>
            <person name="Shea T."/>
            <person name="Shenoy N."/>
            <person name="Sisk P."/>
            <person name="Stolte C."/>
            <person name="Sykes S."/>
            <person name="White J."/>
            <person name="Yandava C."/>
            <person name="Nusbaum C."/>
            <person name="Birren B."/>
        </authorList>
    </citation>
    <scope>NUCLEOTIDE SEQUENCE [LARGE SCALE GENOMIC DNA]</scope>
    <source>
        <strain evidence="3 4">29_1</strain>
    </source>
</reference>
<dbReference type="OrthoDB" id="1651409at2"/>
<dbReference type="STRING" id="100884.GCA_000269565_01047"/>
<evidence type="ECO:0000256" key="1">
    <source>
        <dbReference type="SAM" id="Phobius"/>
    </source>
</evidence>
<dbReference type="AlphaFoldDB" id="E7G7E6"/>
<dbReference type="EMBL" id="ADKX01000009">
    <property type="protein sequence ID" value="EFW06021.1"/>
    <property type="molecule type" value="Genomic_DNA"/>
</dbReference>
<evidence type="ECO:0000259" key="2">
    <source>
        <dbReference type="Pfam" id="PF13240"/>
    </source>
</evidence>
<evidence type="ECO:0000313" key="3">
    <source>
        <dbReference type="EMBL" id="EFW06021.1"/>
    </source>
</evidence>
<comment type="caution">
    <text evidence="3">The sequence shown here is derived from an EMBL/GenBank/DDBJ whole genome shotgun (WGS) entry which is preliminary data.</text>
</comment>
<keyword evidence="1" id="KW-0472">Membrane</keyword>
<dbReference type="Proteomes" id="UP000003157">
    <property type="component" value="Unassembled WGS sequence"/>
</dbReference>
<protein>
    <recommendedName>
        <fullName evidence="2">Zinc-ribbon domain-containing protein</fullName>
    </recommendedName>
</protein>
<feature type="transmembrane region" description="Helical" evidence="1">
    <location>
        <begin position="94"/>
        <end position="116"/>
    </location>
</feature>
<sequence>MKVCPHCHKDLPDDSTFCIYCGKPLKKVSMKDLEKAKEKISKQREMEKNDPSLKHNPRENSWSKLGLMIFLISLIGLDFIVATIVNGLGMNSKFIFIISLIGYICAIGCSVMSFIIDYQDKKKGYQPNGNSKFAMVAVVMSVYIALLNLSTVILK</sequence>
<dbReference type="RefSeq" id="WP_008787776.1">
    <property type="nucleotide sequence ID" value="NZ_AKCB01000001.1"/>
</dbReference>
<keyword evidence="4" id="KW-1185">Reference proteome</keyword>
<dbReference type="Pfam" id="PF13240">
    <property type="entry name" value="Zn_Ribbon_1"/>
    <property type="match status" value="1"/>
</dbReference>
<proteinExistence type="predicted"/>
<gene>
    <name evidence="3" type="ORF">HMPREF9488_00660</name>
</gene>
<organism evidence="3 4">
    <name type="scientific">Coprobacillus cateniformis</name>
    <dbReference type="NCBI Taxonomy" id="100884"/>
    <lineage>
        <taxon>Bacteria</taxon>
        <taxon>Bacillati</taxon>
        <taxon>Bacillota</taxon>
        <taxon>Erysipelotrichia</taxon>
        <taxon>Erysipelotrichales</taxon>
        <taxon>Coprobacillaceae</taxon>
        <taxon>Coprobacillus</taxon>
    </lineage>
</organism>
<dbReference type="InterPro" id="IPR026870">
    <property type="entry name" value="Zinc_ribbon_dom"/>
</dbReference>
<feature type="transmembrane region" description="Helical" evidence="1">
    <location>
        <begin position="65"/>
        <end position="88"/>
    </location>
</feature>
<dbReference type="GeneID" id="78228929"/>
<keyword evidence="1" id="KW-1133">Transmembrane helix</keyword>
<feature type="transmembrane region" description="Helical" evidence="1">
    <location>
        <begin position="136"/>
        <end position="154"/>
    </location>
</feature>
<keyword evidence="1" id="KW-0812">Transmembrane</keyword>
<dbReference type="eggNOG" id="ENOG50327DB">
    <property type="taxonomic scope" value="Bacteria"/>
</dbReference>
<feature type="domain" description="Zinc-ribbon" evidence="2">
    <location>
        <begin position="4"/>
        <end position="25"/>
    </location>
</feature>
<evidence type="ECO:0000313" key="4">
    <source>
        <dbReference type="Proteomes" id="UP000003157"/>
    </source>
</evidence>
<dbReference type="HOGENOM" id="CLU_1841725_0_0_9"/>